<accession>A0A853G709</accession>
<keyword evidence="3" id="KW-1185">Reference proteome</keyword>
<proteinExistence type="predicted"/>
<dbReference type="Proteomes" id="UP000559809">
    <property type="component" value="Unassembled WGS sequence"/>
</dbReference>
<dbReference type="InterPro" id="IPR036868">
    <property type="entry name" value="TusA-like_sf"/>
</dbReference>
<comment type="caution">
    <text evidence="2">The sequence shown here is derived from an EMBL/GenBank/DDBJ whole genome shotgun (WGS) entry which is preliminary data.</text>
</comment>
<feature type="domain" description="DUF2249" evidence="1">
    <location>
        <begin position="15"/>
        <end position="81"/>
    </location>
</feature>
<dbReference type="Gene3D" id="3.30.110.40">
    <property type="entry name" value="TusA-like domain"/>
    <property type="match status" value="1"/>
</dbReference>
<dbReference type="Pfam" id="PF10006">
    <property type="entry name" value="DUF2249"/>
    <property type="match status" value="1"/>
</dbReference>
<protein>
    <submittedName>
        <fullName evidence="2">DUF2249 domain-containing protein</fullName>
    </submittedName>
</protein>
<dbReference type="CDD" id="cd00291">
    <property type="entry name" value="SirA_YedF_YeeD"/>
    <property type="match status" value="1"/>
</dbReference>
<gene>
    <name evidence="2" type="ORF">H0A72_13995</name>
</gene>
<dbReference type="InterPro" id="IPR018720">
    <property type="entry name" value="DUF2249"/>
</dbReference>
<evidence type="ECO:0000259" key="1">
    <source>
        <dbReference type="Pfam" id="PF10006"/>
    </source>
</evidence>
<dbReference type="EMBL" id="JACCEM010000007">
    <property type="protein sequence ID" value="NYT50426.1"/>
    <property type="molecule type" value="Genomic_DNA"/>
</dbReference>
<name>A0A853G709_9BURK</name>
<dbReference type="AlphaFoldDB" id="A0A853G709"/>
<dbReference type="SUPFAM" id="SSF64307">
    <property type="entry name" value="SirA-like"/>
    <property type="match status" value="1"/>
</dbReference>
<evidence type="ECO:0000313" key="3">
    <source>
        <dbReference type="Proteomes" id="UP000559809"/>
    </source>
</evidence>
<reference evidence="2 3" key="1">
    <citation type="submission" date="2020-07" db="EMBL/GenBank/DDBJ databases">
        <title>Taxonomic revisions and descriptions of new bacterial species based on genomic comparisons in the high-G+C-content subgroup of the family Alcaligenaceae.</title>
        <authorList>
            <person name="Szabo A."/>
            <person name="Felfoldi T."/>
        </authorList>
    </citation>
    <scope>NUCLEOTIDE SEQUENCE [LARGE SCALE GENOMIC DNA]</scope>
    <source>
        <strain evidence="2 3">LMG 24012</strain>
    </source>
</reference>
<dbReference type="RefSeq" id="WP_180156351.1">
    <property type="nucleotide sequence ID" value="NZ_JACCEM010000007.1"/>
</dbReference>
<evidence type="ECO:0000313" key="2">
    <source>
        <dbReference type="EMBL" id="NYT50426.1"/>
    </source>
</evidence>
<sequence>MPDTGFPPADTADVVLDVRGLAPPEPLERVLDALATLPPTERLLMIIDREPRPLYGILRQNGFLHACTMRPDAVFEVLIWRGAAA</sequence>
<organism evidence="2 3">
    <name type="scientific">Parapusillimonas granuli</name>
    <dbReference type="NCBI Taxonomy" id="380911"/>
    <lineage>
        <taxon>Bacteria</taxon>
        <taxon>Pseudomonadati</taxon>
        <taxon>Pseudomonadota</taxon>
        <taxon>Betaproteobacteria</taxon>
        <taxon>Burkholderiales</taxon>
        <taxon>Alcaligenaceae</taxon>
        <taxon>Parapusillimonas</taxon>
    </lineage>
</organism>